<feature type="domain" description="Zn(2)-C6 fungal-type" evidence="3">
    <location>
        <begin position="16"/>
        <end position="49"/>
    </location>
</feature>
<dbReference type="GO" id="GO:0008270">
    <property type="term" value="F:zinc ion binding"/>
    <property type="evidence" value="ECO:0007669"/>
    <property type="project" value="InterPro"/>
</dbReference>
<feature type="region of interest" description="Disordered" evidence="2">
    <location>
        <begin position="319"/>
        <end position="342"/>
    </location>
</feature>
<keyword evidence="1" id="KW-0539">Nucleus</keyword>
<dbReference type="SMART" id="SM00066">
    <property type="entry name" value="GAL4"/>
    <property type="match status" value="1"/>
</dbReference>
<dbReference type="InterPro" id="IPR036864">
    <property type="entry name" value="Zn2-C6_fun-type_DNA-bd_sf"/>
</dbReference>
<proteinExistence type="predicted"/>
<dbReference type="Proteomes" id="UP000729357">
    <property type="component" value="Unassembled WGS sequence"/>
</dbReference>
<evidence type="ECO:0000313" key="5">
    <source>
        <dbReference type="Proteomes" id="UP000729357"/>
    </source>
</evidence>
<dbReference type="PROSITE" id="PS00463">
    <property type="entry name" value="ZN2_CY6_FUNGAL_1"/>
    <property type="match status" value="1"/>
</dbReference>
<feature type="region of interest" description="Disordered" evidence="2">
    <location>
        <begin position="610"/>
        <end position="650"/>
    </location>
</feature>
<comment type="caution">
    <text evidence="4">The sequence shown here is derived from an EMBL/GenBank/DDBJ whole genome shotgun (WGS) entry which is preliminary data.</text>
</comment>
<evidence type="ECO:0000256" key="2">
    <source>
        <dbReference type="SAM" id="MobiDB-lite"/>
    </source>
</evidence>
<reference evidence="4" key="2">
    <citation type="submission" date="2021-08" db="EMBL/GenBank/DDBJ databases">
        <authorList>
            <person name="Gostincar C."/>
            <person name="Sun X."/>
            <person name="Song Z."/>
            <person name="Gunde-Cimerman N."/>
        </authorList>
    </citation>
    <scope>NUCLEOTIDE SEQUENCE</scope>
    <source>
        <strain evidence="4">EXF-9298</strain>
    </source>
</reference>
<name>A0A9P8JZT5_AURME</name>
<feature type="compositionally biased region" description="Polar residues" evidence="2">
    <location>
        <begin position="615"/>
        <end position="628"/>
    </location>
</feature>
<keyword evidence="5" id="KW-1185">Reference proteome</keyword>
<feature type="non-terminal residue" evidence="4">
    <location>
        <position position="1"/>
    </location>
</feature>
<dbReference type="SUPFAM" id="SSF57701">
    <property type="entry name" value="Zn2/Cys6 DNA-binding domain"/>
    <property type="match status" value="1"/>
</dbReference>
<feature type="region of interest" description="Disordered" evidence="2">
    <location>
        <begin position="82"/>
        <end position="126"/>
    </location>
</feature>
<gene>
    <name evidence="4" type="ORF">KCU98_g949</name>
</gene>
<dbReference type="CDD" id="cd12148">
    <property type="entry name" value="fungal_TF_MHR"/>
    <property type="match status" value="1"/>
</dbReference>
<organism evidence="4 5">
    <name type="scientific">Aureobasidium melanogenum</name>
    <name type="common">Aureobasidium pullulans var. melanogenum</name>
    <dbReference type="NCBI Taxonomy" id="46634"/>
    <lineage>
        <taxon>Eukaryota</taxon>
        <taxon>Fungi</taxon>
        <taxon>Dikarya</taxon>
        <taxon>Ascomycota</taxon>
        <taxon>Pezizomycotina</taxon>
        <taxon>Dothideomycetes</taxon>
        <taxon>Dothideomycetidae</taxon>
        <taxon>Dothideales</taxon>
        <taxon>Saccotheciaceae</taxon>
        <taxon>Aureobasidium</taxon>
    </lineage>
</organism>
<dbReference type="InterPro" id="IPR001138">
    <property type="entry name" value="Zn2Cys6_DnaBD"/>
</dbReference>
<dbReference type="AlphaFoldDB" id="A0A9P8JZT5"/>
<dbReference type="PANTHER" id="PTHR47840">
    <property type="entry name" value="ZN(II)2CYS6 TRANSCRIPTION FACTOR (EUROFUNG)-RELATED"/>
    <property type="match status" value="1"/>
</dbReference>
<evidence type="ECO:0000259" key="3">
    <source>
        <dbReference type="PROSITE" id="PS50048"/>
    </source>
</evidence>
<protein>
    <recommendedName>
        <fullName evidence="3">Zn(2)-C6 fungal-type domain-containing protein</fullName>
    </recommendedName>
</protein>
<feature type="compositionally biased region" description="Basic and acidic residues" evidence="2">
    <location>
        <begin position="322"/>
        <end position="342"/>
    </location>
</feature>
<dbReference type="GO" id="GO:0000981">
    <property type="term" value="F:DNA-binding transcription factor activity, RNA polymerase II-specific"/>
    <property type="evidence" value="ECO:0007669"/>
    <property type="project" value="InterPro"/>
</dbReference>
<dbReference type="PANTHER" id="PTHR47840:SF3">
    <property type="entry name" value="ZN(II)2CYS6 TRANSCRIPTION FACTOR (EUROFUNG)"/>
    <property type="match status" value="1"/>
</dbReference>
<evidence type="ECO:0000256" key="1">
    <source>
        <dbReference type="ARBA" id="ARBA00023242"/>
    </source>
</evidence>
<dbReference type="Gene3D" id="4.10.240.10">
    <property type="entry name" value="Zn(2)-C6 fungal-type DNA-binding domain"/>
    <property type="match status" value="1"/>
</dbReference>
<accession>A0A9P8JZT5</accession>
<evidence type="ECO:0000313" key="4">
    <source>
        <dbReference type="EMBL" id="KAG9990689.1"/>
    </source>
</evidence>
<dbReference type="CDD" id="cd00067">
    <property type="entry name" value="GAL4"/>
    <property type="match status" value="1"/>
</dbReference>
<dbReference type="EMBL" id="JAHFXS010000021">
    <property type="protein sequence ID" value="KAG9990689.1"/>
    <property type="molecule type" value="Genomic_DNA"/>
</dbReference>
<sequence>MSEEPPAKRIRKGTRSCQECRHRKIRCIWPSDNAQVCQSCANRNRVCELQLEVIPTPETTKLTSRARIDALEKSVSDLWNAIGQKPPVLPDQGPHSHNRPNICHFDRQQSPDSSNPSSPANPPTHLLRLLDNDLLDSNGHETTTPSARLSTSTMSKESAALLKLLPSREDMVIIAANSSDWLSWYKVLFSLNIAMGAGPVMLENYDKVTQSATHPVPIAILLLAVTLTVQQAPDAISMLRSIPDSATFIKDVSNLVEKVVVSNDDLIADLEGIRCALLFIRLQLGRARVRKTWLTLRRVIAVAELIGLPRAATALHLTEPQPRPDDLQPEQHRQDASADQQEKAEVWESVCAIDRIISMMWSLPVATSSFPLPVRSFIDSQGEVILQAFIHRLANIASKVLELDGVYIQDKPVPDLLSAVMSTDQELQAVAKEVPAKSWWMESPTVLSPAAVFQYWHSYLTIRTHLRLALAYDHDQRFLYNFISCLSACQAHTRRYISLRPLLPAGFFANSIIDLQAFSAIVFLMLSARKSAAAPSAVASRHIMTPEQTHSLIDEAVQAMERALSRSGSQSALHGLEAIKSLRSLIDQPDSAEPQKASLLLPMIGRIHVSRKSGRSGQQDQSTQSPSSRRSELPPQGPPGGYSTNMTGSDYLSPETLNTLSYSMEVPEDYLFFTDQSFGTEQWLSWTN</sequence>
<reference evidence="4" key="1">
    <citation type="journal article" date="2021" name="J Fungi (Basel)">
        <title>Virulence traits and population genomics of the black yeast Aureobasidium melanogenum.</title>
        <authorList>
            <person name="Cernosa A."/>
            <person name="Sun X."/>
            <person name="Gostincar C."/>
            <person name="Fang C."/>
            <person name="Gunde-Cimerman N."/>
            <person name="Song Z."/>
        </authorList>
    </citation>
    <scope>NUCLEOTIDE SEQUENCE</scope>
    <source>
        <strain evidence="4">EXF-9298</strain>
    </source>
</reference>
<dbReference type="PROSITE" id="PS50048">
    <property type="entry name" value="ZN2_CY6_FUNGAL_2"/>
    <property type="match status" value="1"/>
</dbReference>